<keyword evidence="3" id="KW-1185">Reference proteome</keyword>
<keyword evidence="1" id="KW-0472">Membrane</keyword>
<proteinExistence type="predicted"/>
<accession>A0A8R7QC51</accession>
<keyword evidence="1" id="KW-0812">Transmembrane</keyword>
<reference evidence="2" key="2">
    <citation type="submission" date="2018-03" db="EMBL/GenBank/DDBJ databases">
        <title>The Triticum urartu genome reveals the dynamic nature of wheat genome evolution.</title>
        <authorList>
            <person name="Ling H."/>
            <person name="Ma B."/>
            <person name="Shi X."/>
            <person name="Liu H."/>
            <person name="Dong L."/>
            <person name="Sun H."/>
            <person name="Cao Y."/>
            <person name="Gao Q."/>
            <person name="Zheng S."/>
            <person name="Li Y."/>
            <person name="Yu Y."/>
            <person name="Du H."/>
            <person name="Qi M."/>
            <person name="Li Y."/>
            <person name="Yu H."/>
            <person name="Cui Y."/>
            <person name="Wang N."/>
            <person name="Chen C."/>
            <person name="Wu H."/>
            <person name="Zhao Y."/>
            <person name="Zhang J."/>
            <person name="Li Y."/>
            <person name="Zhou W."/>
            <person name="Zhang B."/>
            <person name="Hu W."/>
            <person name="Eijk M."/>
            <person name="Tang J."/>
            <person name="Witsenboer H."/>
            <person name="Zhao S."/>
            <person name="Li Z."/>
            <person name="Zhang A."/>
            <person name="Wang D."/>
            <person name="Liang C."/>
        </authorList>
    </citation>
    <scope>NUCLEOTIDE SEQUENCE [LARGE SCALE GENOMIC DNA]</scope>
    <source>
        <strain evidence="2">cv. G1812</strain>
    </source>
</reference>
<feature type="transmembrane region" description="Helical" evidence="1">
    <location>
        <begin position="6"/>
        <end position="29"/>
    </location>
</feature>
<reference evidence="3" key="1">
    <citation type="journal article" date="2013" name="Nature">
        <title>Draft genome of the wheat A-genome progenitor Triticum urartu.</title>
        <authorList>
            <person name="Ling H.Q."/>
            <person name="Zhao S."/>
            <person name="Liu D."/>
            <person name="Wang J."/>
            <person name="Sun H."/>
            <person name="Zhang C."/>
            <person name="Fan H."/>
            <person name="Li D."/>
            <person name="Dong L."/>
            <person name="Tao Y."/>
            <person name="Gao C."/>
            <person name="Wu H."/>
            <person name="Li Y."/>
            <person name="Cui Y."/>
            <person name="Guo X."/>
            <person name="Zheng S."/>
            <person name="Wang B."/>
            <person name="Yu K."/>
            <person name="Liang Q."/>
            <person name="Yang W."/>
            <person name="Lou X."/>
            <person name="Chen J."/>
            <person name="Feng M."/>
            <person name="Jian J."/>
            <person name="Zhang X."/>
            <person name="Luo G."/>
            <person name="Jiang Y."/>
            <person name="Liu J."/>
            <person name="Wang Z."/>
            <person name="Sha Y."/>
            <person name="Zhang B."/>
            <person name="Wu H."/>
            <person name="Tang D."/>
            <person name="Shen Q."/>
            <person name="Xue P."/>
            <person name="Zou S."/>
            <person name="Wang X."/>
            <person name="Liu X."/>
            <person name="Wang F."/>
            <person name="Yang Y."/>
            <person name="An X."/>
            <person name="Dong Z."/>
            <person name="Zhang K."/>
            <person name="Zhang X."/>
            <person name="Luo M.C."/>
            <person name="Dvorak J."/>
            <person name="Tong Y."/>
            <person name="Wang J."/>
            <person name="Yang H."/>
            <person name="Li Z."/>
            <person name="Wang D."/>
            <person name="Zhang A."/>
            <person name="Wang J."/>
        </authorList>
    </citation>
    <scope>NUCLEOTIDE SEQUENCE</scope>
    <source>
        <strain evidence="3">cv. G1812</strain>
    </source>
</reference>
<keyword evidence="1" id="KW-1133">Transmembrane helix</keyword>
<reference evidence="2" key="3">
    <citation type="submission" date="2022-06" db="UniProtKB">
        <authorList>
            <consortium name="EnsemblPlants"/>
        </authorList>
    </citation>
    <scope>IDENTIFICATION</scope>
</reference>
<organism evidence="2 3">
    <name type="scientific">Triticum urartu</name>
    <name type="common">Red wild einkorn</name>
    <name type="synonym">Crithodium urartu</name>
    <dbReference type="NCBI Taxonomy" id="4572"/>
    <lineage>
        <taxon>Eukaryota</taxon>
        <taxon>Viridiplantae</taxon>
        <taxon>Streptophyta</taxon>
        <taxon>Embryophyta</taxon>
        <taxon>Tracheophyta</taxon>
        <taxon>Spermatophyta</taxon>
        <taxon>Magnoliopsida</taxon>
        <taxon>Liliopsida</taxon>
        <taxon>Poales</taxon>
        <taxon>Poaceae</taxon>
        <taxon>BOP clade</taxon>
        <taxon>Pooideae</taxon>
        <taxon>Triticodae</taxon>
        <taxon>Triticeae</taxon>
        <taxon>Triticinae</taxon>
        <taxon>Triticum</taxon>
    </lineage>
</organism>
<dbReference type="Proteomes" id="UP000015106">
    <property type="component" value="Chromosome 5"/>
</dbReference>
<sequence length="30" mass="3567">MLLPMPVTWPLMLVMYLVFYWIAMGVFCLS</sequence>
<dbReference type="EnsemblPlants" id="TuG1812G0500000821.01.T01">
    <property type="protein sequence ID" value="TuG1812G0500000821.01.T01.cds450943"/>
    <property type="gene ID" value="TuG1812G0500000821.01"/>
</dbReference>
<evidence type="ECO:0000313" key="2">
    <source>
        <dbReference type="EnsemblPlants" id="TuG1812G0500000821.01.T01.cds450943"/>
    </source>
</evidence>
<evidence type="ECO:0000313" key="3">
    <source>
        <dbReference type="Proteomes" id="UP000015106"/>
    </source>
</evidence>
<evidence type="ECO:0000256" key="1">
    <source>
        <dbReference type="SAM" id="Phobius"/>
    </source>
</evidence>
<dbReference type="Gramene" id="TuG1812G0500000821.01.T01">
    <property type="protein sequence ID" value="TuG1812G0500000821.01.T01.cds450943"/>
    <property type="gene ID" value="TuG1812G0500000821.01"/>
</dbReference>
<protein>
    <submittedName>
        <fullName evidence="2">Uncharacterized protein</fullName>
    </submittedName>
</protein>
<dbReference type="AlphaFoldDB" id="A0A8R7QC51"/>
<name>A0A8R7QC51_TRIUA</name>